<evidence type="ECO:0000313" key="2">
    <source>
        <dbReference type="EnsemblMetazoa" id="AMEC016433-PA"/>
    </source>
</evidence>
<protein>
    <submittedName>
        <fullName evidence="2">Uncharacterized protein</fullName>
    </submittedName>
</protein>
<proteinExistence type="predicted"/>
<dbReference type="AlphaFoldDB" id="A0A182U9K9"/>
<organism evidence="2 3">
    <name type="scientific">Anopheles melas</name>
    <dbReference type="NCBI Taxonomy" id="34690"/>
    <lineage>
        <taxon>Eukaryota</taxon>
        <taxon>Metazoa</taxon>
        <taxon>Ecdysozoa</taxon>
        <taxon>Arthropoda</taxon>
        <taxon>Hexapoda</taxon>
        <taxon>Insecta</taxon>
        <taxon>Pterygota</taxon>
        <taxon>Neoptera</taxon>
        <taxon>Endopterygota</taxon>
        <taxon>Diptera</taxon>
        <taxon>Nematocera</taxon>
        <taxon>Culicoidea</taxon>
        <taxon>Culicidae</taxon>
        <taxon>Anophelinae</taxon>
        <taxon>Anopheles</taxon>
    </lineage>
</organism>
<name>A0A182U9K9_9DIPT</name>
<feature type="region of interest" description="Disordered" evidence="1">
    <location>
        <begin position="90"/>
        <end position="138"/>
    </location>
</feature>
<dbReference type="Proteomes" id="UP000075902">
    <property type="component" value="Unassembled WGS sequence"/>
</dbReference>
<dbReference type="VEuPathDB" id="VectorBase:AMEC016433"/>
<sequence length="138" mass="15076">MRTVMMSGRVELHILLPSYLGQQQLQIAHVVLADAQLLQPPVAGQLCARLAQHQEFRFHLKLARNVLLHLLQRVLARVVRAPGPPPAVLLLPPPGTEMDSVPPEALVPATENDSPSSPPILEGGSFKGRRARRLNSAQ</sequence>
<evidence type="ECO:0000313" key="3">
    <source>
        <dbReference type="Proteomes" id="UP000075902"/>
    </source>
</evidence>
<keyword evidence="3" id="KW-1185">Reference proteome</keyword>
<evidence type="ECO:0000256" key="1">
    <source>
        <dbReference type="SAM" id="MobiDB-lite"/>
    </source>
</evidence>
<dbReference type="EnsemblMetazoa" id="AMEC016433-RA">
    <property type="protein sequence ID" value="AMEC016433-PA"/>
    <property type="gene ID" value="AMEC016433"/>
</dbReference>
<accession>A0A182U9K9</accession>
<reference evidence="3" key="1">
    <citation type="submission" date="2014-01" db="EMBL/GenBank/DDBJ databases">
        <title>The Genome Sequence of Anopheles melas CM1001059_A (V2).</title>
        <authorList>
            <consortium name="The Broad Institute Genomics Platform"/>
            <person name="Neafsey D.E."/>
            <person name="Besansky N."/>
            <person name="Howell P."/>
            <person name="Walton C."/>
            <person name="Young S.K."/>
            <person name="Zeng Q."/>
            <person name="Gargeya S."/>
            <person name="Fitzgerald M."/>
            <person name="Haas B."/>
            <person name="Abouelleil A."/>
            <person name="Allen A.W."/>
            <person name="Alvarado L."/>
            <person name="Arachchi H.M."/>
            <person name="Berlin A.M."/>
            <person name="Chapman S.B."/>
            <person name="Gainer-Dewar J."/>
            <person name="Goldberg J."/>
            <person name="Griggs A."/>
            <person name="Gujja S."/>
            <person name="Hansen M."/>
            <person name="Howarth C."/>
            <person name="Imamovic A."/>
            <person name="Ireland A."/>
            <person name="Larimer J."/>
            <person name="McCowan C."/>
            <person name="Murphy C."/>
            <person name="Pearson M."/>
            <person name="Poon T.W."/>
            <person name="Priest M."/>
            <person name="Roberts A."/>
            <person name="Saif S."/>
            <person name="Shea T."/>
            <person name="Sisk P."/>
            <person name="Sykes S."/>
            <person name="Wortman J."/>
            <person name="Nusbaum C."/>
            <person name="Birren B."/>
        </authorList>
    </citation>
    <scope>NUCLEOTIDE SEQUENCE [LARGE SCALE GENOMIC DNA]</scope>
    <source>
        <strain evidence="3">CM1001059</strain>
    </source>
</reference>
<reference evidence="2" key="2">
    <citation type="submission" date="2020-05" db="UniProtKB">
        <authorList>
            <consortium name="EnsemblMetazoa"/>
        </authorList>
    </citation>
    <scope>IDENTIFICATION</scope>
    <source>
        <strain evidence="2">CM1001059</strain>
    </source>
</reference>
<feature type="compositionally biased region" description="Basic residues" evidence="1">
    <location>
        <begin position="127"/>
        <end position="138"/>
    </location>
</feature>